<organism evidence="1">
    <name type="scientific">marine sediment metagenome</name>
    <dbReference type="NCBI Taxonomy" id="412755"/>
    <lineage>
        <taxon>unclassified sequences</taxon>
        <taxon>metagenomes</taxon>
        <taxon>ecological metagenomes</taxon>
    </lineage>
</organism>
<proteinExistence type="predicted"/>
<dbReference type="EMBL" id="LAZR01000813">
    <property type="protein sequence ID" value="KKN57224.1"/>
    <property type="molecule type" value="Genomic_DNA"/>
</dbReference>
<accession>A0A0F9RR92</accession>
<gene>
    <name evidence="1" type="ORF">LCGC14_0564370</name>
</gene>
<sequence>MAQKLEKVELDQIEILSIIPEKEEIKEKVNVIINQKPRKKFFKKFSKSHEQQIDINKLKNKIDASIYRGGFYSFR</sequence>
<name>A0A0F9RR92_9ZZZZ</name>
<evidence type="ECO:0000313" key="1">
    <source>
        <dbReference type="EMBL" id="KKN57224.1"/>
    </source>
</evidence>
<reference evidence="1" key="1">
    <citation type="journal article" date="2015" name="Nature">
        <title>Complex archaea that bridge the gap between prokaryotes and eukaryotes.</title>
        <authorList>
            <person name="Spang A."/>
            <person name="Saw J.H."/>
            <person name="Jorgensen S.L."/>
            <person name="Zaremba-Niedzwiedzka K."/>
            <person name="Martijn J."/>
            <person name="Lind A.E."/>
            <person name="van Eijk R."/>
            <person name="Schleper C."/>
            <person name="Guy L."/>
            <person name="Ettema T.J."/>
        </authorList>
    </citation>
    <scope>NUCLEOTIDE SEQUENCE</scope>
</reference>
<protein>
    <submittedName>
        <fullName evidence="1">Uncharacterized protein</fullName>
    </submittedName>
</protein>
<dbReference type="AlphaFoldDB" id="A0A0F9RR92"/>
<comment type="caution">
    <text evidence="1">The sequence shown here is derived from an EMBL/GenBank/DDBJ whole genome shotgun (WGS) entry which is preliminary data.</text>
</comment>